<dbReference type="Gene3D" id="3.20.20.80">
    <property type="entry name" value="Glycosidases"/>
    <property type="match status" value="1"/>
</dbReference>
<evidence type="ECO:0000256" key="7">
    <source>
        <dbReference type="ARBA" id="ARBA00022801"/>
    </source>
</evidence>
<sequence length="301" mass="34662">MSFRLESYFKKFAISHDDFSQDLFEIPELECGTLFQEILKNGVHGFCFSLYEEGQKPGDVVTQEQIVRRINIIKPHAQWIRSFSCTQGNELIPKLAKKEGIKTLVGAWLGNDKEKNKVELDALIDLAKKGYVDIAAVGNEVLYRKDLTEQELIECIQYVKNALPNIPVGYVDAYYEFSLRPNITALCDVILCNCYPYWEGTPYQYAIQHMKQMYYQTKAVANGKQVIITETGWPSQGENLKEAIPSKTNALQYFIQTQLWSQQDNVDVFYFSSFDESWKVGAEGEVGAYWGIWDKNEQLKY</sequence>
<dbReference type="GO" id="GO:0000272">
    <property type="term" value="P:polysaccharide catabolic process"/>
    <property type="evidence" value="ECO:0007669"/>
    <property type="project" value="UniProtKB-KW"/>
</dbReference>
<evidence type="ECO:0000256" key="11">
    <source>
        <dbReference type="ARBA" id="ARBA00023316"/>
    </source>
</evidence>
<evidence type="ECO:0000256" key="9">
    <source>
        <dbReference type="ARBA" id="ARBA00023180"/>
    </source>
</evidence>
<keyword evidence="8" id="KW-0472">Membrane</keyword>
<evidence type="ECO:0000256" key="6">
    <source>
        <dbReference type="ARBA" id="ARBA00022729"/>
    </source>
</evidence>
<dbReference type="GO" id="GO:0009986">
    <property type="term" value="C:cell surface"/>
    <property type="evidence" value="ECO:0007669"/>
    <property type="project" value="TreeGrafter"/>
</dbReference>
<dbReference type="InterPro" id="IPR050732">
    <property type="entry name" value="Beta-glucan_modifiers"/>
</dbReference>
<evidence type="ECO:0000256" key="8">
    <source>
        <dbReference type="ARBA" id="ARBA00023136"/>
    </source>
</evidence>
<keyword evidence="3" id="KW-1003">Cell membrane</keyword>
<dbReference type="GO" id="GO:0071555">
    <property type="term" value="P:cell wall organization"/>
    <property type="evidence" value="ECO:0007669"/>
    <property type="project" value="UniProtKB-KW"/>
</dbReference>
<comment type="function">
    <text evidence="13">Glucanases play a role in cell expansion during growth, in cell-cell fusion during mating, and in spore release during sporulation. This enzyme may be involved in beta-glucan degradation. Active on laminarin and lichenan.</text>
</comment>
<comment type="caution">
    <text evidence="16">The sequence shown here is derived from an EMBL/GenBank/DDBJ whole genome shotgun (WGS) entry which is preliminary data.</text>
</comment>
<keyword evidence="17" id="KW-1185">Reference proteome</keyword>
<dbReference type="GO" id="GO:0005576">
    <property type="term" value="C:extracellular region"/>
    <property type="evidence" value="ECO:0007669"/>
    <property type="project" value="TreeGrafter"/>
</dbReference>
<evidence type="ECO:0000256" key="2">
    <source>
        <dbReference type="ARBA" id="ARBA00004236"/>
    </source>
</evidence>
<keyword evidence="11" id="KW-0961">Cell wall biogenesis/degradation</keyword>
<dbReference type="InterPro" id="IPR000490">
    <property type="entry name" value="Glyco_hydro_17"/>
</dbReference>
<dbReference type="Pfam" id="PF00332">
    <property type="entry name" value="Glyco_hydro_17"/>
    <property type="match status" value="1"/>
</dbReference>
<dbReference type="Proteomes" id="UP000237056">
    <property type="component" value="Unassembled WGS sequence"/>
</dbReference>
<evidence type="ECO:0000256" key="4">
    <source>
        <dbReference type="ARBA" id="ARBA00022512"/>
    </source>
</evidence>
<dbReference type="EMBL" id="PQNY01000007">
    <property type="protein sequence ID" value="POS01842.1"/>
    <property type="molecule type" value="Genomic_DNA"/>
</dbReference>
<evidence type="ECO:0000256" key="14">
    <source>
        <dbReference type="ARBA" id="ARBA00042373"/>
    </source>
</evidence>
<proteinExistence type="predicted"/>
<accession>A0A2S4N817</accession>
<keyword evidence="9" id="KW-0325">Glycoprotein</keyword>
<dbReference type="AlphaFoldDB" id="A0A2S4N817"/>
<organism evidence="16 17">
    <name type="scientific">Flavobacterium croceum DSM 17960</name>
    <dbReference type="NCBI Taxonomy" id="1121886"/>
    <lineage>
        <taxon>Bacteria</taxon>
        <taxon>Pseudomonadati</taxon>
        <taxon>Bacteroidota</taxon>
        <taxon>Flavobacteriia</taxon>
        <taxon>Flavobacteriales</taxon>
        <taxon>Flavobacteriaceae</taxon>
        <taxon>Flavobacterium</taxon>
    </lineage>
</organism>
<keyword evidence="7" id="KW-0378">Hydrolase</keyword>
<dbReference type="InterPro" id="IPR017853">
    <property type="entry name" value="GH"/>
</dbReference>
<keyword evidence="12" id="KW-0624">Polysaccharide degradation</keyword>
<dbReference type="PANTHER" id="PTHR16631">
    <property type="entry name" value="GLUCAN 1,3-BETA-GLUCOSIDASE"/>
    <property type="match status" value="1"/>
</dbReference>
<gene>
    <name evidence="16" type="ORF">Q361_10732</name>
</gene>
<dbReference type="RefSeq" id="WP_103725915.1">
    <property type="nucleotide sequence ID" value="NZ_PQNY01000007.1"/>
</dbReference>
<keyword evidence="5" id="KW-0964">Secreted</keyword>
<dbReference type="SUPFAM" id="SSF51445">
    <property type="entry name" value="(Trans)glycosidases"/>
    <property type="match status" value="1"/>
</dbReference>
<dbReference type="OrthoDB" id="9806824at2"/>
<evidence type="ECO:0000256" key="12">
    <source>
        <dbReference type="ARBA" id="ARBA00023326"/>
    </source>
</evidence>
<name>A0A2S4N817_9FLAO</name>
<comment type="subcellular location">
    <subcellularLocation>
        <location evidence="2">Cell membrane</location>
    </subcellularLocation>
    <subcellularLocation>
        <location evidence="1">Secreted</location>
        <location evidence="1">Cell wall</location>
    </subcellularLocation>
</comment>
<keyword evidence="10" id="KW-0119">Carbohydrate metabolism</keyword>
<keyword evidence="4" id="KW-0134">Cell wall</keyword>
<evidence type="ECO:0000313" key="17">
    <source>
        <dbReference type="Proteomes" id="UP000237056"/>
    </source>
</evidence>
<evidence type="ECO:0000256" key="10">
    <source>
        <dbReference type="ARBA" id="ARBA00023277"/>
    </source>
</evidence>
<evidence type="ECO:0000256" key="3">
    <source>
        <dbReference type="ARBA" id="ARBA00022475"/>
    </source>
</evidence>
<dbReference type="GO" id="GO:0005886">
    <property type="term" value="C:plasma membrane"/>
    <property type="evidence" value="ECO:0007669"/>
    <property type="project" value="UniProtKB-SubCell"/>
</dbReference>
<dbReference type="GO" id="GO:0042973">
    <property type="term" value="F:glucan endo-1,3-beta-D-glucosidase activity"/>
    <property type="evidence" value="ECO:0007669"/>
    <property type="project" value="TreeGrafter"/>
</dbReference>
<evidence type="ECO:0000256" key="5">
    <source>
        <dbReference type="ARBA" id="ARBA00022525"/>
    </source>
</evidence>
<evidence type="ECO:0000256" key="15">
    <source>
        <dbReference type="ARBA" id="ARBA00043078"/>
    </source>
</evidence>
<reference evidence="16 17" key="1">
    <citation type="submission" date="2018-01" db="EMBL/GenBank/DDBJ databases">
        <title>Genomic Encyclopedia of Type Strains, Phase I: the one thousand microbial genomes (KMG-I) project.</title>
        <authorList>
            <person name="Goeker M."/>
        </authorList>
    </citation>
    <scope>NUCLEOTIDE SEQUENCE [LARGE SCALE GENOMIC DNA]</scope>
    <source>
        <strain evidence="16 17">DSM 17960</strain>
    </source>
</reference>
<keyword evidence="6" id="KW-0732">Signal</keyword>
<dbReference type="PANTHER" id="PTHR16631:SF17">
    <property type="entry name" value="GLUCAN ENDO-1,3-BETA-GLUCOSIDASE BTGC"/>
    <property type="match status" value="1"/>
</dbReference>
<evidence type="ECO:0000256" key="1">
    <source>
        <dbReference type="ARBA" id="ARBA00004191"/>
    </source>
</evidence>
<protein>
    <recommendedName>
        <fullName evidence="15">Endo-1,3-beta-glucanase btgC</fullName>
    </recommendedName>
    <alternativeName>
        <fullName evidence="14">Laminarinase btgC</fullName>
    </alternativeName>
</protein>
<evidence type="ECO:0000313" key="16">
    <source>
        <dbReference type="EMBL" id="POS01842.1"/>
    </source>
</evidence>
<evidence type="ECO:0000256" key="13">
    <source>
        <dbReference type="ARBA" id="ARBA00037649"/>
    </source>
</evidence>